<accession>A0ABU5P2D2</accession>
<comment type="similarity">
    <text evidence="1 6">Belongs to the acylphosphatase family.</text>
</comment>
<evidence type="ECO:0000313" key="8">
    <source>
        <dbReference type="EMBL" id="MEA1082199.1"/>
    </source>
</evidence>
<keyword evidence="5" id="KW-0378">Hydrolase</keyword>
<dbReference type="PANTHER" id="PTHR47268">
    <property type="entry name" value="ACYLPHOSPHATASE"/>
    <property type="match status" value="1"/>
</dbReference>
<dbReference type="RefSeq" id="WP_322856631.1">
    <property type="nucleotide sequence ID" value="NZ_JAYDCJ010000003.1"/>
</dbReference>
<evidence type="ECO:0000256" key="2">
    <source>
        <dbReference type="ARBA" id="ARBA00012150"/>
    </source>
</evidence>
<feature type="active site" evidence="5">
    <location>
        <position position="20"/>
    </location>
</feature>
<comment type="caution">
    <text evidence="8">The sequence shown here is derived from an EMBL/GenBank/DDBJ whole genome shotgun (WGS) entry which is preliminary data.</text>
</comment>
<sequence length="92" mass="10124">METKRWQLLVSGRVQGVYYRASTVQEASRLGVLGYARNLADGRVEVVAEGTDAQLSQLKVWCQQGPDAAIVKSVEITEQPATGEFSDFGIRH</sequence>
<dbReference type="EC" id="3.6.1.7" evidence="2 5"/>
<dbReference type="InterPro" id="IPR017968">
    <property type="entry name" value="Acylphosphatase_CS"/>
</dbReference>
<gene>
    <name evidence="8" type="ORF">U5822_16110</name>
</gene>
<keyword evidence="9" id="KW-1185">Reference proteome</keyword>
<protein>
    <recommendedName>
        <fullName evidence="3 5">acylphosphatase</fullName>
        <ecNumber evidence="2 5">3.6.1.7</ecNumber>
    </recommendedName>
</protein>
<dbReference type="InterPro" id="IPR036046">
    <property type="entry name" value="Acylphosphatase-like_dom_sf"/>
</dbReference>
<evidence type="ECO:0000256" key="5">
    <source>
        <dbReference type="PROSITE-ProRule" id="PRU00520"/>
    </source>
</evidence>
<feature type="active site" evidence="5">
    <location>
        <position position="38"/>
    </location>
</feature>
<dbReference type="InterPro" id="IPR001792">
    <property type="entry name" value="Acylphosphatase-like_dom"/>
</dbReference>
<feature type="domain" description="Acylphosphatase-like" evidence="7">
    <location>
        <begin position="5"/>
        <end position="92"/>
    </location>
</feature>
<proteinExistence type="inferred from homology"/>
<dbReference type="Pfam" id="PF00708">
    <property type="entry name" value="Acylphosphatase"/>
    <property type="match status" value="1"/>
</dbReference>
<dbReference type="SUPFAM" id="SSF54975">
    <property type="entry name" value="Acylphosphatase/BLUF domain-like"/>
    <property type="match status" value="1"/>
</dbReference>
<dbReference type="PANTHER" id="PTHR47268:SF4">
    <property type="entry name" value="ACYLPHOSPHATASE"/>
    <property type="match status" value="1"/>
</dbReference>
<evidence type="ECO:0000256" key="6">
    <source>
        <dbReference type="RuleBase" id="RU004168"/>
    </source>
</evidence>
<evidence type="ECO:0000259" key="7">
    <source>
        <dbReference type="PROSITE" id="PS51160"/>
    </source>
</evidence>
<evidence type="ECO:0000256" key="3">
    <source>
        <dbReference type="ARBA" id="ARBA00015991"/>
    </source>
</evidence>
<dbReference type="PROSITE" id="PS51160">
    <property type="entry name" value="ACYLPHOSPHATASE_3"/>
    <property type="match status" value="1"/>
</dbReference>
<dbReference type="Proteomes" id="UP001305746">
    <property type="component" value="Unassembled WGS sequence"/>
</dbReference>
<evidence type="ECO:0000256" key="4">
    <source>
        <dbReference type="ARBA" id="ARBA00047645"/>
    </source>
</evidence>
<comment type="catalytic activity">
    <reaction evidence="4 5">
        <text>an acyl phosphate + H2O = a carboxylate + phosphate + H(+)</text>
        <dbReference type="Rhea" id="RHEA:14965"/>
        <dbReference type="ChEBI" id="CHEBI:15377"/>
        <dbReference type="ChEBI" id="CHEBI:15378"/>
        <dbReference type="ChEBI" id="CHEBI:29067"/>
        <dbReference type="ChEBI" id="CHEBI:43474"/>
        <dbReference type="ChEBI" id="CHEBI:59918"/>
        <dbReference type="EC" id="3.6.1.7"/>
    </reaction>
</comment>
<dbReference type="InterPro" id="IPR020456">
    <property type="entry name" value="Acylphosphatase"/>
</dbReference>
<name>A0ABU5P2D2_9GAMM</name>
<evidence type="ECO:0000313" key="9">
    <source>
        <dbReference type="Proteomes" id="UP001305746"/>
    </source>
</evidence>
<reference evidence="8 9" key="1">
    <citation type="submission" date="2023-12" db="EMBL/GenBank/DDBJ databases">
        <title>Marinobacter qingdaonensis sp. nov., isolated from the intertidal sediment of Qingdao, PR China.</title>
        <authorList>
            <person name="Li Y."/>
        </authorList>
    </citation>
    <scope>NUCLEOTIDE SEQUENCE [LARGE SCALE GENOMIC DNA]</scope>
    <source>
        <strain evidence="8 9">ASW11-75</strain>
    </source>
</reference>
<organism evidence="8 9">
    <name type="scientific">Marinobacter qingdaonensis</name>
    <dbReference type="NCBI Taxonomy" id="3108486"/>
    <lineage>
        <taxon>Bacteria</taxon>
        <taxon>Pseudomonadati</taxon>
        <taxon>Pseudomonadota</taxon>
        <taxon>Gammaproteobacteria</taxon>
        <taxon>Pseudomonadales</taxon>
        <taxon>Marinobacteraceae</taxon>
        <taxon>Marinobacter</taxon>
    </lineage>
</organism>
<dbReference type="Gene3D" id="3.30.70.100">
    <property type="match status" value="1"/>
</dbReference>
<dbReference type="PROSITE" id="PS00151">
    <property type="entry name" value="ACYLPHOSPHATASE_2"/>
    <property type="match status" value="1"/>
</dbReference>
<dbReference type="EMBL" id="JAYDCJ010000003">
    <property type="protein sequence ID" value="MEA1082199.1"/>
    <property type="molecule type" value="Genomic_DNA"/>
</dbReference>
<evidence type="ECO:0000256" key="1">
    <source>
        <dbReference type="ARBA" id="ARBA00005614"/>
    </source>
</evidence>